<accession>A0A081D8C8</accession>
<dbReference type="Proteomes" id="UP000028980">
    <property type="component" value="Unassembled WGS sequence"/>
</dbReference>
<sequence>MDDFLRNVIFGFEHVLDWRAYDHILFIMLLAVPYLFKSWKKLLWLVTAFTVGHTISLMLVAFAKVSFSSTYIEFLIPVTIAITALYNIFTAGNRHRDNAAWLAISISLFFGLIHGLAFSSAYKMLASGSDNEFLLLLEYAIGIEGAQLVIVLLVLILNFIFTGIFRFSRKDWVQVISGIVLGMVIPMLIDRWLW</sequence>
<evidence type="ECO:0000313" key="2">
    <source>
        <dbReference type="EMBL" id="GAK75174.1"/>
    </source>
</evidence>
<name>A0A081D8C8_NONUL</name>
<feature type="transmembrane region" description="Helical" evidence="1">
    <location>
        <begin position="69"/>
        <end position="89"/>
    </location>
</feature>
<protein>
    <recommendedName>
        <fullName evidence="8">HupE / UreJ protein</fullName>
    </recommendedName>
</protein>
<organism evidence="2 5">
    <name type="scientific">Nonlabens ulvanivorans</name>
    <name type="common">Persicivirga ulvanivorans</name>
    <dbReference type="NCBI Taxonomy" id="906888"/>
    <lineage>
        <taxon>Bacteria</taxon>
        <taxon>Pseudomonadati</taxon>
        <taxon>Bacteroidota</taxon>
        <taxon>Flavobacteriia</taxon>
        <taxon>Flavobacteriales</taxon>
        <taxon>Flavobacteriaceae</taxon>
        <taxon>Nonlabens</taxon>
    </lineage>
</organism>
<dbReference type="AlphaFoldDB" id="A0A081D8C8"/>
<evidence type="ECO:0000256" key="1">
    <source>
        <dbReference type="SAM" id="Phobius"/>
    </source>
</evidence>
<feature type="transmembrane region" description="Helical" evidence="1">
    <location>
        <begin position="20"/>
        <end position="36"/>
    </location>
</feature>
<reference evidence="5 6" key="1">
    <citation type="journal article" date="2014" name="Genome Announc.">
        <title>Draft Genome Sequences of Marine Flavobacterium Nonlabens Strains NR17, NR24, NR27, NR32, NR33, and Ara13.</title>
        <authorList>
            <person name="Nakanishi M."/>
            <person name="Meirelles P."/>
            <person name="Suzuki R."/>
            <person name="Takatani N."/>
            <person name="Mino S."/>
            <person name="Suda W."/>
            <person name="Oshima K."/>
            <person name="Hattori M."/>
            <person name="Ohkuma M."/>
            <person name="Hosokawa M."/>
            <person name="Miyashita K."/>
            <person name="Thompson F.L."/>
            <person name="Niwa A."/>
            <person name="Sawabe T."/>
            <person name="Sawabe T."/>
        </authorList>
    </citation>
    <scope>NUCLEOTIDE SEQUENCE [LARGE SCALE GENOMIC DNA]</scope>
    <source>
        <strain evidence="4">JCM 19275</strain>
        <strain evidence="2">JCM 19296</strain>
        <strain evidence="3">JCM 19314</strain>
        <strain evidence="7">JCM19275</strain>
        <strain evidence="5">JCM19296</strain>
        <strain evidence="6">JCM19314</strain>
    </source>
</reference>
<keyword evidence="1" id="KW-0812">Transmembrane</keyword>
<dbReference type="GeneID" id="90596721"/>
<feature type="transmembrane region" description="Helical" evidence="1">
    <location>
        <begin position="43"/>
        <end position="63"/>
    </location>
</feature>
<feature type="transmembrane region" description="Helical" evidence="1">
    <location>
        <begin position="145"/>
        <end position="165"/>
    </location>
</feature>
<proteinExistence type="predicted"/>
<evidence type="ECO:0000313" key="4">
    <source>
        <dbReference type="EMBL" id="GAL75331.1"/>
    </source>
</evidence>
<evidence type="ECO:0000313" key="5">
    <source>
        <dbReference type="Proteomes" id="UP000028980"/>
    </source>
</evidence>
<dbReference type="EMBL" id="BBMM01000001">
    <property type="protein sequence ID" value="GAK99049.1"/>
    <property type="molecule type" value="Genomic_DNA"/>
</dbReference>
<dbReference type="Proteomes" id="UP000029226">
    <property type="component" value="Unassembled WGS sequence"/>
</dbReference>
<feature type="transmembrane region" description="Helical" evidence="1">
    <location>
        <begin position="172"/>
        <end position="189"/>
    </location>
</feature>
<gene>
    <name evidence="4" type="ORF">JCM19275_492</name>
    <name evidence="2" type="ORF">JCM19296_752</name>
    <name evidence="3" type="ORF">JCM19314_3080</name>
</gene>
<dbReference type="EMBL" id="BBLG01000001">
    <property type="protein sequence ID" value="GAK75174.1"/>
    <property type="molecule type" value="Genomic_DNA"/>
</dbReference>
<feature type="transmembrane region" description="Helical" evidence="1">
    <location>
        <begin position="101"/>
        <end position="125"/>
    </location>
</feature>
<evidence type="ECO:0000313" key="3">
    <source>
        <dbReference type="EMBL" id="GAK99049.1"/>
    </source>
</evidence>
<keyword evidence="1" id="KW-1133">Transmembrane helix</keyword>
<comment type="caution">
    <text evidence="2">The sequence shown here is derived from an EMBL/GenBank/DDBJ whole genome shotgun (WGS) entry which is preliminary data.</text>
</comment>
<keyword evidence="1" id="KW-0472">Membrane</keyword>
<evidence type="ECO:0008006" key="8">
    <source>
        <dbReference type="Google" id="ProtNLM"/>
    </source>
</evidence>
<dbReference type="RefSeq" id="WP_042245656.1">
    <property type="nucleotide sequence ID" value="NZ_CP136694.1"/>
</dbReference>
<dbReference type="Proteomes" id="UP000029647">
    <property type="component" value="Unassembled WGS sequence"/>
</dbReference>
<evidence type="ECO:0000313" key="7">
    <source>
        <dbReference type="Proteomes" id="UP000029647"/>
    </source>
</evidence>
<dbReference type="Pfam" id="PF13795">
    <property type="entry name" value="HupE_UreJ_2"/>
    <property type="match status" value="1"/>
</dbReference>
<dbReference type="EMBL" id="BBNT01000004">
    <property type="protein sequence ID" value="GAL75331.1"/>
    <property type="molecule type" value="Genomic_DNA"/>
</dbReference>
<dbReference type="InterPro" id="IPR032809">
    <property type="entry name" value="Put_HupE_UreJ"/>
</dbReference>
<evidence type="ECO:0000313" key="6">
    <source>
        <dbReference type="Proteomes" id="UP000029226"/>
    </source>
</evidence>